<organism evidence="1 2">
    <name type="scientific">Zoogloea dura</name>
    <dbReference type="NCBI Taxonomy" id="2728840"/>
    <lineage>
        <taxon>Bacteria</taxon>
        <taxon>Pseudomonadati</taxon>
        <taxon>Pseudomonadota</taxon>
        <taxon>Betaproteobacteria</taxon>
        <taxon>Rhodocyclales</taxon>
        <taxon>Zoogloeaceae</taxon>
        <taxon>Zoogloea</taxon>
    </lineage>
</organism>
<keyword evidence="1" id="KW-0808">Transferase</keyword>
<comment type="caution">
    <text evidence="1">The sequence shown here is derived from an EMBL/GenBank/DDBJ whole genome shotgun (WGS) entry which is preliminary data.</text>
</comment>
<evidence type="ECO:0000313" key="1">
    <source>
        <dbReference type="EMBL" id="NML27646.1"/>
    </source>
</evidence>
<sequence>MTQPAPAAALPPCPITGRPALRRVHGVAASTLRGLWRHGQGVDVDRLLDGTTSLGLYESDCGLMFFDPLIAGDGRFYADYYARQKIHLHLSRLAATRSDFLQAASHIPRGARVLDVGAGSAAFRQHLAHADYRGLDPYADHDDPAIHRESLEEHAARHAGEYDAVCAFHVIEHLAMPLQAARLMARLLKPGGLLILAAPLHPSPLTEIPNLPLNLPPHHLSWWNPRAFSALAGALGLEVREACALPPSPHAGLVYWIHRLLPLRSSPPPDERYVAHRLRWHLSLLIAYGLARCIAPVMPLPAGARPIDAFLVARKSA</sequence>
<reference evidence="1 2" key="1">
    <citation type="submission" date="2020-04" db="EMBL/GenBank/DDBJ databases">
        <title>Zoogloea sp. G-4-1-14 isolated from soil.</title>
        <authorList>
            <person name="Dahal R.H."/>
        </authorList>
    </citation>
    <scope>NUCLEOTIDE SEQUENCE [LARGE SCALE GENOMIC DNA]</scope>
    <source>
        <strain evidence="1 2">G-4-1-14</strain>
    </source>
</reference>
<keyword evidence="1" id="KW-0489">Methyltransferase</keyword>
<dbReference type="GO" id="GO:0032259">
    <property type="term" value="P:methylation"/>
    <property type="evidence" value="ECO:0007669"/>
    <property type="project" value="UniProtKB-KW"/>
</dbReference>
<proteinExistence type="predicted"/>
<dbReference type="Proteomes" id="UP000580043">
    <property type="component" value="Unassembled WGS sequence"/>
</dbReference>
<dbReference type="RefSeq" id="WP_169147184.1">
    <property type="nucleotide sequence ID" value="NZ_JABBGA010000017.1"/>
</dbReference>
<dbReference type="GO" id="GO:0008168">
    <property type="term" value="F:methyltransferase activity"/>
    <property type="evidence" value="ECO:0007669"/>
    <property type="project" value="UniProtKB-KW"/>
</dbReference>
<name>A0A848G9Y6_9RHOO</name>
<accession>A0A848G9Y6</accession>
<dbReference type="Pfam" id="PF13489">
    <property type="entry name" value="Methyltransf_23"/>
    <property type="match status" value="1"/>
</dbReference>
<keyword evidence="2" id="KW-1185">Reference proteome</keyword>
<evidence type="ECO:0000313" key="2">
    <source>
        <dbReference type="Proteomes" id="UP000580043"/>
    </source>
</evidence>
<protein>
    <submittedName>
        <fullName evidence="1">Class I SAM-dependent methyltransferase</fullName>
    </submittedName>
</protein>
<dbReference type="SUPFAM" id="SSF53335">
    <property type="entry name" value="S-adenosyl-L-methionine-dependent methyltransferases"/>
    <property type="match status" value="1"/>
</dbReference>
<dbReference type="InterPro" id="IPR029063">
    <property type="entry name" value="SAM-dependent_MTases_sf"/>
</dbReference>
<dbReference type="CDD" id="cd02440">
    <property type="entry name" value="AdoMet_MTases"/>
    <property type="match status" value="1"/>
</dbReference>
<dbReference type="AlphaFoldDB" id="A0A848G9Y6"/>
<dbReference type="EMBL" id="JABBGA010000017">
    <property type="protein sequence ID" value="NML27646.1"/>
    <property type="molecule type" value="Genomic_DNA"/>
</dbReference>
<gene>
    <name evidence="1" type="ORF">HHL15_17960</name>
</gene>
<dbReference type="Gene3D" id="3.40.50.150">
    <property type="entry name" value="Vaccinia Virus protein VP39"/>
    <property type="match status" value="1"/>
</dbReference>